<dbReference type="OrthoDB" id="10404150at2759"/>
<sequence>MSCIPLVAKQKDCVLATVRLNKAQNTGHAIDSQQEIELAAKLEATTTPKSSCKYWVPARTSIAHSSFIVLQGKFSNYENGLQIEEWNSHSRMKRYIQSPTHVYIALLRGELSSKLFRRALLTGANVMYTGCAETSSMGLPFLAICLMDLWKAHNQRSYRIVSEIQIHAELVRPRRVCGSVMGFVFEFSTSFYKSVVVTGPWHEISFKIFYFAAVINDQLIVVDQEVL</sequence>
<dbReference type="Proteomes" id="UP000054721">
    <property type="component" value="Unassembled WGS sequence"/>
</dbReference>
<evidence type="ECO:0000313" key="2">
    <source>
        <dbReference type="Proteomes" id="UP000054721"/>
    </source>
</evidence>
<organism evidence="1 2">
    <name type="scientific">Trichinella nativa</name>
    <dbReference type="NCBI Taxonomy" id="6335"/>
    <lineage>
        <taxon>Eukaryota</taxon>
        <taxon>Metazoa</taxon>
        <taxon>Ecdysozoa</taxon>
        <taxon>Nematoda</taxon>
        <taxon>Enoplea</taxon>
        <taxon>Dorylaimia</taxon>
        <taxon>Trichinellida</taxon>
        <taxon>Trichinellidae</taxon>
        <taxon>Trichinella</taxon>
    </lineage>
</organism>
<evidence type="ECO:0000313" key="1">
    <source>
        <dbReference type="EMBL" id="KRZ60087.1"/>
    </source>
</evidence>
<name>A0A0V1LL53_9BILA</name>
<gene>
    <name evidence="1" type="ORF">T02_7152</name>
</gene>
<protein>
    <submittedName>
        <fullName evidence="1">Uncharacterized protein</fullName>
    </submittedName>
</protein>
<keyword evidence="2" id="KW-1185">Reference proteome</keyword>
<accession>A0A0V1LL53</accession>
<dbReference type="AlphaFoldDB" id="A0A0V1LL53"/>
<proteinExistence type="predicted"/>
<dbReference type="EMBL" id="JYDW01000033">
    <property type="protein sequence ID" value="KRZ60087.1"/>
    <property type="molecule type" value="Genomic_DNA"/>
</dbReference>
<reference evidence="1 2" key="1">
    <citation type="submission" date="2015-05" db="EMBL/GenBank/DDBJ databases">
        <title>Evolution of Trichinella species and genotypes.</title>
        <authorList>
            <person name="Korhonen P.K."/>
            <person name="Edoardo P."/>
            <person name="Giuseppe L.R."/>
            <person name="Gasser R.B."/>
        </authorList>
    </citation>
    <scope>NUCLEOTIDE SEQUENCE [LARGE SCALE GENOMIC DNA]</scope>
    <source>
        <strain evidence="1">ISS10</strain>
    </source>
</reference>
<comment type="caution">
    <text evidence="1">The sequence shown here is derived from an EMBL/GenBank/DDBJ whole genome shotgun (WGS) entry which is preliminary data.</text>
</comment>